<keyword evidence="3" id="KW-0645">Protease</keyword>
<dbReference type="EMBL" id="QWGR01000005">
    <property type="protein sequence ID" value="RIJ48368.1"/>
    <property type="molecule type" value="Genomic_DNA"/>
</dbReference>
<sequence length="848" mass="96190">MKKLLPLLLLVATILLSEAQEKLSYFLPDDVSYNEKIPTPEDFFHQQMGEWHLSHDQLLSYVKEIARLSDRAIFYEYARSYENRPLVHLVFTSKENQQNLDQLKERHYQYSEPGSPTAKEDVPLVVSLTYAVHGNESSSGNASVLTAYYLAAAEGEKIDQLLKNTIVIVDPCLNPDGFTRHSTWANMHQSSVANGDSYSRQFDEVWPGGRSNHYWFDLNRDYLLLVHPESRGRVEKFHEWKPNIVTDHHEMGANSTFFFQPGVPSRNNPLTPERNYELTHEIAQFHAKYLDKIGTPYFSEEQFDDYYFGKGSSYPDINGSIGILFEQAGFRGRVRETSNGIRKLAYGIRNQFTVSLSTLDAAMNLHDELLDMQKDFYNDALKLAKQSKTKAYIFGSETDKVKTQLFVDLLNRHQIEVYANTKDATIDGKEFKAGSSFVVPAEQKQYRLLTSIFKEVHDFSDTTFYDVSTWTFTHAYDLQSASLSSLAGISLSSEEVKALLPEGKIMGSSQPVAYVFRWNEYSAPKALYQLQAAGLTTKVATGEFMFPVNNKDEKFENGTILVSVYDQPKSPDQIKSLVASVAQNSGIDFYALPTGLSPQGIDLGSNSFEKLLRPHILLFVGGSTSSLDVGEIWHLFDQRFQIPLTLTETENLGRMDLLRYNTIVLAGNFREWTEVDAAKLKDWISDGGTLIACENASEWASRMKLGAVTFKKQVEPDKTRYLKYNERGKERNLNYISGAIFQAQMDLSHPLCYGYTENKLPVFKSTTLVANTLDKKYAEPVQFTSSPYLSGWVSEENLERIANAPVISVQPIGKGRLISYYDNLNFRGTWLGTTKLFTNSVFFGNIIR</sequence>
<protein>
    <submittedName>
        <fullName evidence="3">Zinc carboxypeptidase</fullName>
    </submittedName>
</protein>
<dbReference type="InterPro" id="IPR029062">
    <property type="entry name" value="Class_I_gatase-like"/>
</dbReference>
<evidence type="ECO:0000256" key="1">
    <source>
        <dbReference type="SAM" id="SignalP"/>
    </source>
</evidence>
<dbReference type="InterPro" id="IPR000834">
    <property type="entry name" value="Peptidase_M14"/>
</dbReference>
<dbReference type="SUPFAM" id="SSF53187">
    <property type="entry name" value="Zn-dependent exopeptidases"/>
    <property type="match status" value="1"/>
</dbReference>
<dbReference type="SUPFAM" id="SSF52317">
    <property type="entry name" value="Class I glutamine amidotransferase-like"/>
    <property type="match status" value="1"/>
</dbReference>
<keyword evidence="4" id="KW-1185">Reference proteome</keyword>
<proteinExistence type="predicted"/>
<dbReference type="Pfam" id="PF00246">
    <property type="entry name" value="Peptidase_M14"/>
    <property type="match status" value="1"/>
</dbReference>
<dbReference type="GO" id="GO:0004181">
    <property type="term" value="F:metallocarboxypeptidase activity"/>
    <property type="evidence" value="ECO:0007669"/>
    <property type="project" value="InterPro"/>
</dbReference>
<dbReference type="OrthoDB" id="9758209at2"/>
<dbReference type="AlphaFoldDB" id="A0A399SY34"/>
<reference evidence="3 4" key="1">
    <citation type="submission" date="2018-08" db="EMBL/GenBank/DDBJ databases">
        <title>Pallidiluteibacterium maritimus gen. nov., sp. nov., isolated from coastal sediment.</title>
        <authorList>
            <person name="Zhou L.Y."/>
        </authorList>
    </citation>
    <scope>NUCLEOTIDE SEQUENCE [LARGE SCALE GENOMIC DNA]</scope>
    <source>
        <strain evidence="3 4">XSD2</strain>
    </source>
</reference>
<feature type="chain" id="PRO_5017486897" evidence="1">
    <location>
        <begin position="20"/>
        <end position="848"/>
    </location>
</feature>
<accession>A0A399SY34</accession>
<evidence type="ECO:0000313" key="3">
    <source>
        <dbReference type="EMBL" id="RIJ48368.1"/>
    </source>
</evidence>
<gene>
    <name evidence="3" type="ORF">D1614_11625</name>
</gene>
<dbReference type="GO" id="GO:0008270">
    <property type="term" value="F:zinc ion binding"/>
    <property type="evidence" value="ECO:0007669"/>
    <property type="project" value="InterPro"/>
</dbReference>
<dbReference type="RefSeq" id="WP_119438100.1">
    <property type="nucleotide sequence ID" value="NZ_QWGR01000005.1"/>
</dbReference>
<dbReference type="Gene3D" id="3.40.630.10">
    <property type="entry name" value="Zn peptidases"/>
    <property type="match status" value="1"/>
</dbReference>
<feature type="signal peptide" evidence="1">
    <location>
        <begin position="1"/>
        <end position="19"/>
    </location>
</feature>
<evidence type="ECO:0000313" key="4">
    <source>
        <dbReference type="Proteomes" id="UP000265926"/>
    </source>
</evidence>
<keyword evidence="3" id="KW-0121">Carboxypeptidase</keyword>
<evidence type="ECO:0000259" key="2">
    <source>
        <dbReference type="Pfam" id="PF00246"/>
    </source>
</evidence>
<keyword evidence="1" id="KW-0732">Signal</keyword>
<keyword evidence="3" id="KW-0378">Hydrolase</keyword>
<name>A0A399SY34_9BACT</name>
<dbReference type="Proteomes" id="UP000265926">
    <property type="component" value="Unassembled WGS sequence"/>
</dbReference>
<comment type="caution">
    <text evidence="3">The sequence shown here is derived from an EMBL/GenBank/DDBJ whole genome shotgun (WGS) entry which is preliminary data.</text>
</comment>
<feature type="domain" description="Peptidase M14" evidence="2">
    <location>
        <begin position="60"/>
        <end position="301"/>
    </location>
</feature>
<organism evidence="3 4">
    <name type="scientific">Maribellus luteus</name>
    <dbReference type="NCBI Taxonomy" id="2305463"/>
    <lineage>
        <taxon>Bacteria</taxon>
        <taxon>Pseudomonadati</taxon>
        <taxon>Bacteroidota</taxon>
        <taxon>Bacteroidia</taxon>
        <taxon>Marinilabiliales</taxon>
        <taxon>Prolixibacteraceae</taxon>
        <taxon>Maribellus</taxon>
    </lineage>
</organism>
<dbReference type="GO" id="GO:0006508">
    <property type="term" value="P:proteolysis"/>
    <property type="evidence" value="ECO:0007669"/>
    <property type="project" value="InterPro"/>
</dbReference>